<gene>
    <name evidence="2" type="ORF">VB264_14415</name>
</gene>
<organism evidence="2 3">
    <name type="scientific">Arcicella aquatica</name>
    <dbReference type="NCBI Taxonomy" id="217141"/>
    <lineage>
        <taxon>Bacteria</taxon>
        <taxon>Pseudomonadati</taxon>
        <taxon>Bacteroidota</taxon>
        <taxon>Cytophagia</taxon>
        <taxon>Cytophagales</taxon>
        <taxon>Flectobacillaceae</taxon>
        <taxon>Arcicella</taxon>
    </lineage>
</organism>
<proteinExistence type="predicted"/>
<evidence type="ECO:0000256" key="1">
    <source>
        <dbReference type="SAM" id="SignalP"/>
    </source>
</evidence>
<sequence>MKKILFVILILCKVLSVNAQGLNASGNFLQDVNGKPVLSNNSVEIEGNPYFPEEWAAGSIKLKNGATVTYNALRLNTATGALEFLRNDQPFVVTNAFDEFTIFNVTFRKGFPAVDSQTNNTFYEVLYDGKVKLLCYKNAVMYEEKLYNSATKTKKFLHNTYYYILKADGTMAKAKKDKKAILAILNDKTAQIEEYLKKEKIKEWSDVANTLAYYEKA</sequence>
<comment type="caution">
    <text evidence="2">The sequence shown here is derived from an EMBL/GenBank/DDBJ whole genome shotgun (WGS) entry which is preliminary data.</text>
</comment>
<protein>
    <submittedName>
        <fullName evidence="2">Uncharacterized protein</fullName>
    </submittedName>
</protein>
<evidence type="ECO:0000313" key="2">
    <source>
        <dbReference type="EMBL" id="MEA5258986.1"/>
    </source>
</evidence>
<keyword evidence="1" id="KW-0732">Signal</keyword>
<dbReference type="Proteomes" id="UP001304671">
    <property type="component" value="Unassembled WGS sequence"/>
</dbReference>
<feature type="chain" id="PRO_5046433641" evidence="1">
    <location>
        <begin position="20"/>
        <end position="217"/>
    </location>
</feature>
<reference evidence="2 3" key="1">
    <citation type="submission" date="2023-12" db="EMBL/GenBank/DDBJ databases">
        <title>Novel species of the genus Arcicella isolated from rivers.</title>
        <authorList>
            <person name="Lu H."/>
        </authorList>
    </citation>
    <scope>NUCLEOTIDE SEQUENCE [LARGE SCALE GENOMIC DNA]</scope>
    <source>
        <strain evidence="2 3">LMG 21963</strain>
    </source>
</reference>
<keyword evidence="3" id="KW-1185">Reference proteome</keyword>
<dbReference type="RefSeq" id="WP_323250482.1">
    <property type="nucleotide sequence ID" value="NZ_JAYFUL010000023.1"/>
</dbReference>
<feature type="signal peptide" evidence="1">
    <location>
        <begin position="1"/>
        <end position="19"/>
    </location>
</feature>
<evidence type="ECO:0000313" key="3">
    <source>
        <dbReference type="Proteomes" id="UP001304671"/>
    </source>
</evidence>
<dbReference type="EMBL" id="JAYFUL010000023">
    <property type="protein sequence ID" value="MEA5258986.1"/>
    <property type="molecule type" value="Genomic_DNA"/>
</dbReference>
<accession>A0ABU5QPH6</accession>
<name>A0ABU5QPH6_9BACT</name>